<proteinExistence type="predicted"/>
<dbReference type="OrthoDB" id="2596255at2759"/>
<dbReference type="AlphaFoldDB" id="A0A8H6XY22"/>
<evidence type="ECO:0000313" key="3">
    <source>
        <dbReference type="Proteomes" id="UP000620124"/>
    </source>
</evidence>
<accession>A0A8H6XY22</accession>
<dbReference type="Proteomes" id="UP000620124">
    <property type="component" value="Unassembled WGS sequence"/>
</dbReference>
<comment type="caution">
    <text evidence="2">The sequence shown here is derived from an EMBL/GenBank/DDBJ whole genome shotgun (WGS) entry which is preliminary data.</text>
</comment>
<name>A0A8H6XY22_9AGAR</name>
<evidence type="ECO:0000313" key="2">
    <source>
        <dbReference type="EMBL" id="KAF7350400.1"/>
    </source>
</evidence>
<reference evidence="2" key="1">
    <citation type="submission" date="2020-05" db="EMBL/GenBank/DDBJ databases">
        <title>Mycena genomes resolve the evolution of fungal bioluminescence.</title>
        <authorList>
            <person name="Tsai I.J."/>
        </authorList>
    </citation>
    <scope>NUCLEOTIDE SEQUENCE</scope>
    <source>
        <strain evidence="2">CCC161011</strain>
    </source>
</reference>
<sequence length="129" mass="14684">MPKKADAALRSEIEILKRASEKHGVAEHRARQKVLALQEAAKRAQLSTQEIEELVVEVEGELPALKSQRATKEGAYAKIKEEGDRVRKEREREEEKERRKIDLMRGELTGLGNKMDRLNGKRERLEGGA</sequence>
<protein>
    <submittedName>
        <fullName evidence="2">Uncharacterized protein</fullName>
    </submittedName>
</protein>
<feature type="region of interest" description="Disordered" evidence="1">
    <location>
        <begin position="80"/>
        <end position="101"/>
    </location>
</feature>
<gene>
    <name evidence="2" type="ORF">MVEN_01344800</name>
</gene>
<evidence type="ECO:0000256" key="1">
    <source>
        <dbReference type="SAM" id="MobiDB-lite"/>
    </source>
</evidence>
<dbReference type="EMBL" id="JACAZI010000010">
    <property type="protein sequence ID" value="KAF7350400.1"/>
    <property type="molecule type" value="Genomic_DNA"/>
</dbReference>
<organism evidence="2 3">
    <name type="scientific">Mycena venus</name>
    <dbReference type="NCBI Taxonomy" id="2733690"/>
    <lineage>
        <taxon>Eukaryota</taxon>
        <taxon>Fungi</taxon>
        <taxon>Dikarya</taxon>
        <taxon>Basidiomycota</taxon>
        <taxon>Agaricomycotina</taxon>
        <taxon>Agaricomycetes</taxon>
        <taxon>Agaricomycetidae</taxon>
        <taxon>Agaricales</taxon>
        <taxon>Marasmiineae</taxon>
        <taxon>Mycenaceae</taxon>
        <taxon>Mycena</taxon>
    </lineage>
</organism>
<keyword evidence="3" id="KW-1185">Reference proteome</keyword>